<feature type="binding site" description="in other chain" evidence="7">
    <location>
        <position position="288"/>
    </location>
    <ligand>
        <name>substrate</name>
        <note>ligand shared between dimeric partners</note>
    </ligand>
</feature>
<dbReference type="FunFam" id="1.20.5.320:FF:000001">
    <property type="entry name" value="6-phosphogluconate dehydrogenase, decarboxylating"/>
    <property type="match status" value="1"/>
</dbReference>
<dbReference type="InterPro" id="IPR006114">
    <property type="entry name" value="6PGDH_C"/>
</dbReference>
<feature type="binding site" evidence="8">
    <location>
        <begin position="33"/>
        <end position="35"/>
    </location>
    <ligand>
        <name>NADP(+)</name>
        <dbReference type="ChEBI" id="CHEBI:58349"/>
    </ligand>
</feature>
<feature type="domain" description="6-phosphogluconate dehydrogenase C-terminal" evidence="10">
    <location>
        <begin position="179"/>
        <end position="468"/>
    </location>
</feature>
<feature type="binding site" description="in other chain" evidence="7">
    <location>
        <position position="191"/>
    </location>
    <ligand>
        <name>substrate</name>
        <note>ligand shared between dimeric partners</note>
    </ligand>
</feature>
<dbReference type="InterPro" id="IPR006184">
    <property type="entry name" value="6PGdom_BS"/>
</dbReference>
<dbReference type="Gene3D" id="1.10.1040.10">
    <property type="entry name" value="N-(1-d-carboxylethyl)-l-norvaline Dehydrogenase, domain 2"/>
    <property type="match status" value="1"/>
</dbReference>
<dbReference type="InterPro" id="IPR013328">
    <property type="entry name" value="6PGD_dom2"/>
</dbReference>
<dbReference type="GO" id="GO:0019521">
    <property type="term" value="P:D-gluconate metabolic process"/>
    <property type="evidence" value="ECO:0007669"/>
    <property type="project" value="UniProtKB-KW"/>
</dbReference>
<dbReference type="GO" id="GO:0050661">
    <property type="term" value="F:NADP binding"/>
    <property type="evidence" value="ECO:0007669"/>
    <property type="project" value="InterPro"/>
</dbReference>
<comment type="function">
    <text evidence="5">Catalyzes the oxidative decarboxylation of 6-phosphogluconate to ribulose 5-phosphate and CO(2), with concomitant reduction of NADP to NADPH.</text>
</comment>
<keyword evidence="3 5" id="KW-0560">Oxidoreductase</keyword>
<sequence>MQKSDVGIIGLGVMGKNLALNIESRDYAVSLYNRSSERTDDFLNGEGLNKSFHGTYRVEEFIQSLERPRQIILLVKAGEATDETIQQLVPYLDEEDVIIDSGNSHFKDTMRRNEKLAGTGVHFMDISFSGGAEGALNGPAIMPGGSKKAFETVAPLLSAISAKVDGSPCFTHLGPSGAGHYVKMVHNGIEYSDMQLISEAYFILKHILGLSAEELHEVFAEWNKGDLESYLIEITADILTRVDEETASPLIDMILDTAAQKGTGKWASQNALDLGVPLSIGAESVFARIMSSLKDEREIASQNLLGPEQPPLVDQRTSFIELVRKALYMAKVCAYAQGFMQMKAASKEYGWALPYGEVAMTFRGGCVIQAQFLDKIKSAFDQDPSMTNLLLDSYFKEIVESYQFALRKVISTAVEAGVPVPALSSALSYYDSYRTDRLPANLLQAQRDYFGAHSYQRIDKEGTFHTDW</sequence>
<evidence type="ECO:0000313" key="11">
    <source>
        <dbReference type="EMBL" id="MBB5173834.1"/>
    </source>
</evidence>
<dbReference type="InterPro" id="IPR006115">
    <property type="entry name" value="6PGDH_NADP-bd"/>
</dbReference>
<comment type="subunit">
    <text evidence="2 5">Homodimer.</text>
</comment>
<dbReference type="SUPFAM" id="SSF48179">
    <property type="entry name" value="6-phosphogluconate dehydrogenase C-terminal domain-like"/>
    <property type="match status" value="1"/>
</dbReference>
<dbReference type="FunFam" id="3.40.50.720:FF:000007">
    <property type="entry name" value="6-phosphogluconate dehydrogenase, decarboxylating"/>
    <property type="match status" value="1"/>
</dbReference>
<dbReference type="Gene3D" id="3.40.50.720">
    <property type="entry name" value="NAD(P)-binding Rossmann-like Domain"/>
    <property type="match status" value="1"/>
</dbReference>
<dbReference type="FunFam" id="1.10.1040.10:FF:000002">
    <property type="entry name" value="6-phosphogluconate dehydrogenase, decarboxylating"/>
    <property type="match status" value="1"/>
</dbReference>
<feature type="binding site" description="in other chain" evidence="7">
    <location>
        <position position="261"/>
    </location>
    <ligand>
        <name>substrate</name>
        <note>ligand shared between dimeric partners</note>
    </ligand>
</feature>
<dbReference type="PIRSF" id="PIRSF000109">
    <property type="entry name" value="6PGD"/>
    <property type="match status" value="1"/>
</dbReference>
<dbReference type="AlphaFoldDB" id="A0A840QR42"/>
<feature type="binding site" description="in other chain" evidence="7">
    <location>
        <begin position="129"/>
        <end position="131"/>
    </location>
    <ligand>
        <name>substrate</name>
        <note>ligand shared between dimeric partners</note>
    </ligand>
</feature>
<keyword evidence="12" id="KW-1185">Reference proteome</keyword>
<keyword evidence="5 9" id="KW-0570">Pentose shunt</keyword>
<dbReference type="UniPathway" id="UPA00115">
    <property type="reaction ID" value="UER00410"/>
</dbReference>
<proteinExistence type="inferred from homology"/>
<feature type="binding site" evidence="7">
    <location>
        <position position="453"/>
    </location>
    <ligand>
        <name>substrate</name>
        <note>ligand shared between dimeric partners</note>
    </ligand>
</feature>
<feature type="binding site" description="in other chain" evidence="7">
    <location>
        <position position="103"/>
    </location>
    <ligand>
        <name>substrate</name>
        <note>ligand shared between dimeric partners</note>
    </ligand>
</feature>
<gene>
    <name evidence="11" type="ORF">HNQ41_002024</name>
</gene>
<comment type="caution">
    <text evidence="11">The sequence shown here is derived from an EMBL/GenBank/DDBJ whole genome shotgun (WGS) entry which is preliminary data.</text>
</comment>
<evidence type="ECO:0000256" key="9">
    <source>
        <dbReference type="RuleBase" id="RU000485"/>
    </source>
</evidence>
<dbReference type="NCBIfam" id="NF006765">
    <property type="entry name" value="PRK09287.1"/>
    <property type="match status" value="1"/>
</dbReference>
<feature type="binding site" evidence="8">
    <location>
        <position position="103"/>
    </location>
    <ligand>
        <name>NADP(+)</name>
        <dbReference type="ChEBI" id="CHEBI:58349"/>
    </ligand>
</feature>
<dbReference type="EC" id="1.1.1.44" evidence="5 9"/>
<evidence type="ECO:0000256" key="3">
    <source>
        <dbReference type="ARBA" id="ARBA00023002"/>
    </source>
</evidence>
<comment type="pathway">
    <text evidence="5 9">Carbohydrate degradation; pentose phosphate pathway; D-ribulose 5-phosphate from D-glucose 6-phosphate (oxidative stage): step 3/3.</text>
</comment>
<dbReference type="SMART" id="SM01350">
    <property type="entry name" value="6PGD"/>
    <property type="match status" value="1"/>
</dbReference>
<evidence type="ECO:0000256" key="7">
    <source>
        <dbReference type="PIRSR" id="PIRSR000109-2"/>
    </source>
</evidence>
<evidence type="ECO:0000256" key="5">
    <source>
        <dbReference type="PIRNR" id="PIRNR000109"/>
    </source>
</evidence>
<organism evidence="11 12">
    <name type="scientific">Texcoconibacillus texcoconensis</name>
    <dbReference type="NCBI Taxonomy" id="1095777"/>
    <lineage>
        <taxon>Bacteria</taxon>
        <taxon>Bacillati</taxon>
        <taxon>Bacillota</taxon>
        <taxon>Bacilli</taxon>
        <taxon>Bacillales</taxon>
        <taxon>Bacillaceae</taxon>
        <taxon>Texcoconibacillus</taxon>
    </lineage>
</organism>
<evidence type="ECO:0000313" key="12">
    <source>
        <dbReference type="Proteomes" id="UP000551878"/>
    </source>
</evidence>
<dbReference type="Pfam" id="PF03446">
    <property type="entry name" value="NAD_binding_2"/>
    <property type="match status" value="1"/>
</dbReference>
<evidence type="ECO:0000259" key="10">
    <source>
        <dbReference type="SMART" id="SM01350"/>
    </source>
</evidence>
<dbReference type="Gene3D" id="1.20.5.320">
    <property type="entry name" value="6-Phosphogluconate Dehydrogenase, domain 3"/>
    <property type="match status" value="1"/>
</dbReference>
<feature type="binding site" evidence="8">
    <location>
        <begin position="10"/>
        <end position="15"/>
    </location>
    <ligand>
        <name>NADP(+)</name>
        <dbReference type="ChEBI" id="CHEBI:58349"/>
    </ligand>
</feature>
<dbReference type="GO" id="GO:0004616">
    <property type="term" value="F:phosphogluconate dehydrogenase (decarboxylating) activity"/>
    <property type="evidence" value="ECO:0007669"/>
    <property type="project" value="UniProtKB-EC"/>
</dbReference>
<evidence type="ECO:0000256" key="2">
    <source>
        <dbReference type="ARBA" id="ARBA00011738"/>
    </source>
</evidence>
<dbReference type="SUPFAM" id="SSF51735">
    <property type="entry name" value="NAD(P)-binding Rossmann-fold domains"/>
    <property type="match status" value="1"/>
</dbReference>
<dbReference type="Pfam" id="PF00393">
    <property type="entry name" value="6PGD"/>
    <property type="match status" value="1"/>
</dbReference>
<dbReference type="Proteomes" id="UP000551878">
    <property type="component" value="Unassembled WGS sequence"/>
</dbReference>
<comment type="catalytic activity">
    <reaction evidence="5 9">
        <text>6-phospho-D-gluconate + NADP(+) = D-ribulose 5-phosphate + CO2 + NADPH</text>
        <dbReference type="Rhea" id="RHEA:10116"/>
        <dbReference type="ChEBI" id="CHEBI:16526"/>
        <dbReference type="ChEBI" id="CHEBI:57783"/>
        <dbReference type="ChEBI" id="CHEBI:58121"/>
        <dbReference type="ChEBI" id="CHEBI:58349"/>
        <dbReference type="ChEBI" id="CHEBI:58759"/>
        <dbReference type="EC" id="1.1.1.44"/>
    </reaction>
</comment>
<evidence type="ECO:0000256" key="4">
    <source>
        <dbReference type="ARBA" id="ARBA00023064"/>
    </source>
</evidence>
<feature type="binding site" evidence="8">
    <location>
        <begin position="75"/>
        <end position="77"/>
    </location>
    <ligand>
        <name>NADP(+)</name>
        <dbReference type="ChEBI" id="CHEBI:58349"/>
    </ligand>
</feature>
<feature type="binding site" evidence="7">
    <location>
        <position position="447"/>
    </location>
    <ligand>
        <name>substrate</name>
        <note>ligand shared between dimeric partners</note>
    </ligand>
</feature>
<evidence type="ECO:0000256" key="6">
    <source>
        <dbReference type="PIRSR" id="PIRSR000109-1"/>
    </source>
</evidence>
<keyword evidence="5 9" id="KW-0521">NADP</keyword>
<reference evidence="11 12" key="1">
    <citation type="submission" date="2020-08" db="EMBL/GenBank/DDBJ databases">
        <title>Genomic Encyclopedia of Type Strains, Phase IV (KMG-IV): sequencing the most valuable type-strain genomes for metagenomic binning, comparative biology and taxonomic classification.</title>
        <authorList>
            <person name="Goeker M."/>
        </authorList>
    </citation>
    <scope>NUCLEOTIDE SEQUENCE [LARGE SCALE GENOMIC DNA]</scope>
    <source>
        <strain evidence="11 12">DSM 24696</strain>
    </source>
</reference>
<feature type="binding site" description="in other chain" evidence="7">
    <location>
        <begin position="186"/>
        <end position="187"/>
    </location>
    <ligand>
        <name>substrate</name>
        <note>ligand shared between dimeric partners</note>
    </ligand>
</feature>
<feature type="active site" description="Proton donor" evidence="6">
    <location>
        <position position="190"/>
    </location>
</feature>
<name>A0A840QR42_9BACI</name>
<keyword evidence="4 9" id="KW-0311">Gluconate utilization</keyword>
<evidence type="ECO:0000256" key="8">
    <source>
        <dbReference type="PIRSR" id="PIRSR000109-3"/>
    </source>
</evidence>
<dbReference type="InterPro" id="IPR008927">
    <property type="entry name" value="6-PGluconate_DH-like_C_sf"/>
</dbReference>
<dbReference type="PROSITE" id="PS00461">
    <property type="entry name" value="6PGD"/>
    <property type="match status" value="1"/>
</dbReference>
<dbReference type="GO" id="GO:0006098">
    <property type="term" value="P:pentose-phosphate shunt"/>
    <property type="evidence" value="ECO:0007669"/>
    <property type="project" value="UniProtKB-UniPathway"/>
</dbReference>
<comment type="similarity">
    <text evidence="1 5 9">Belongs to the 6-phosphogluconate dehydrogenase family.</text>
</comment>
<dbReference type="InterPro" id="IPR006113">
    <property type="entry name" value="6PGDH_Gnd/GntZ"/>
</dbReference>
<evidence type="ECO:0000256" key="1">
    <source>
        <dbReference type="ARBA" id="ARBA00008419"/>
    </source>
</evidence>
<feature type="active site" description="Proton acceptor" evidence="6">
    <location>
        <position position="183"/>
    </location>
</feature>
<dbReference type="NCBIfam" id="TIGR00873">
    <property type="entry name" value="gnd"/>
    <property type="match status" value="1"/>
</dbReference>
<dbReference type="InterPro" id="IPR036291">
    <property type="entry name" value="NAD(P)-bd_dom_sf"/>
</dbReference>
<dbReference type="RefSeq" id="WP_184664272.1">
    <property type="nucleotide sequence ID" value="NZ_JACHHB010000008.1"/>
</dbReference>
<accession>A0A840QR42</accession>
<dbReference type="EMBL" id="JACHHB010000008">
    <property type="protein sequence ID" value="MBB5173834.1"/>
    <property type="molecule type" value="Genomic_DNA"/>
</dbReference>
<dbReference type="InterPro" id="IPR006183">
    <property type="entry name" value="Pgluconate_DH"/>
</dbReference>
<protein>
    <recommendedName>
        <fullName evidence="5 9">6-phosphogluconate dehydrogenase, decarboxylating</fullName>
        <ecNumber evidence="5 9">1.1.1.44</ecNumber>
    </recommendedName>
</protein>
<dbReference type="PANTHER" id="PTHR11811">
    <property type="entry name" value="6-PHOSPHOGLUCONATE DEHYDROGENASE"/>
    <property type="match status" value="1"/>
</dbReference>
<dbReference type="PRINTS" id="PR00076">
    <property type="entry name" value="6PGDHDRGNASE"/>
</dbReference>